<dbReference type="InterPro" id="IPR037883">
    <property type="entry name" value="Knr4/Smi1-like_sf"/>
</dbReference>
<gene>
    <name evidence="2" type="ORF">EDC44_1283</name>
</gene>
<dbReference type="Pfam" id="PF09346">
    <property type="entry name" value="SMI1_KNR4"/>
    <property type="match status" value="1"/>
</dbReference>
<sequence>MLNKLVSSLPFKLPTDYLDFLQKINGGEGFIDDEYIILWKAEELILFNNKYEVAEYTDDIFLIGSNGGGEAIAYDLKTMNIVFIPFIGMSRKYLIFKSKNFLEFINGN</sequence>
<comment type="caution">
    <text evidence="2">The sequence shown here is derived from an EMBL/GenBank/DDBJ whole genome shotgun (WGS) entry which is preliminary data.</text>
</comment>
<keyword evidence="3" id="KW-1185">Reference proteome</keyword>
<evidence type="ECO:0000313" key="3">
    <source>
        <dbReference type="Proteomes" id="UP000295763"/>
    </source>
</evidence>
<accession>A0A4R2SRU8</accession>
<dbReference type="Proteomes" id="UP000295763">
    <property type="component" value="Unassembled WGS sequence"/>
</dbReference>
<evidence type="ECO:0000259" key="1">
    <source>
        <dbReference type="Pfam" id="PF09346"/>
    </source>
</evidence>
<dbReference type="SUPFAM" id="SSF160631">
    <property type="entry name" value="SMI1/KNR4-like"/>
    <property type="match status" value="1"/>
</dbReference>
<feature type="domain" description="Knr4/Smi1-like" evidence="1">
    <location>
        <begin position="4"/>
        <end position="106"/>
    </location>
</feature>
<name>A0A4R2SRU8_9PAST</name>
<protein>
    <submittedName>
        <fullName evidence="2">SUKH superfamily protein</fullName>
    </submittedName>
</protein>
<organism evidence="2 3">
    <name type="scientific">Cricetibacter osteomyelitidis</name>
    <dbReference type="NCBI Taxonomy" id="1521931"/>
    <lineage>
        <taxon>Bacteria</taxon>
        <taxon>Pseudomonadati</taxon>
        <taxon>Pseudomonadota</taxon>
        <taxon>Gammaproteobacteria</taxon>
        <taxon>Pasteurellales</taxon>
        <taxon>Pasteurellaceae</taxon>
        <taxon>Cricetibacter</taxon>
    </lineage>
</organism>
<dbReference type="AlphaFoldDB" id="A0A4R2SRU8"/>
<evidence type="ECO:0000313" key="2">
    <source>
        <dbReference type="EMBL" id="TCP92050.1"/>
    </source>
</evidence>
<dbReference type="Gene3D" id="3.40.1580.10">
    <property type="entry name" value="SMI1/KNR4-like"/>
    <property type="match status" value="1"/>
</dbReference>
<dbReference type="RefSeq" id="WP_131978571.1">
    <property type="nucleotide sequence ID" value="NZ_SLYB01000028.1"/>
</dbReference>
<proteinExistence type="predicted"/>
<reference evidence="2 3" key="1">
    <citation type="submission" date="2019-03" db="EMBL/GenBank/DDBJ databases">
        <title>Genomic Encyclopedia of Type Strains, Phase IV (KMG-IV): sequencing the most valuable type-strain genomes for metagenomic binning, comparative biology and taxonomic classification.</title>
        <authorList>
            <person name="Goeker M."/>
        </authorList>
    </citation>
    <scope>NUCLEOTIDE SEQUENCE [LARGE SCALE GENOMIC DNA]</scope>
    <source>
        <strain evidence="2 3">DSM 28404</strain>
    </source>
</reference>
<dbReference type="EMBL" id="SLYB01000028">
    <property type="protein sequence ID" value="TCP92050.1"/>
    <property type="molecule type" value="Genomic_DNA"/>
</dbReference>
<dbReference type="InterPro" id="IPR018958">
    <property type="entry name" value="Knr4/Smi1-like_dom"/>
</dbReference>
<dbReference type="OrthoDB" id="9795554at2"/>